<sequence>MGCFPDDSVADVPSVQVVIGEISEPPSADRYGERYDGRALR</sequence>
<reference evidence="2" key="1">
    <citation type="submission" date="2020-02" db="EMBL/GenBank/DDBJ databases">
        <authorList>
            <person name="Meier V. D."/>
        </authorList>
    </citation>
    <scope>NUCLEOTIDE SEQUENCE</scope>
    <source>
        <strain evidence="2">AVDCRST_MAG70</strain>
    </source>
</reference>
<organism evidence="2">
    <name type="scientific">uncultured Thermomicrobiales bacterium</name>
    <dbReference type="NCBI Taxonomy" id="1645740"/>
    <lineage>
        <taxon>Bacteria</taxon>
        <taxon>Pseudomonadati</taxon>
        <taxon>Thermomicrobiota</taxon>
        <taxon>Thermomicrobia</taxon>
        <taxon>Thermomicrobiales</taxon>
        <taxon>environmental samples</taxon>
    </lineage>
</organism>
<evidence type="ECO:0000313" key="2">
    <source>
        <dbReference type="EMBL" id="CAA9555740.1"/>
    </source>
</evidence>
<feature type="region of interest" description="Disordered" evidence="1">
    <location>
        <begin position="20"/>
        <end position="41"/>
    </location>
</feature>
<feature type="compositionally biased region" description="Basic and acidic residues" evidence="1">
    <location>
        <begin position="30"/>
        <end position="41"/>
    </location>
</feature>
<evidence type="ECO:0000256" key="1">
    <source>
        <dbReference type="SAM" id="MobiDB-lite"/>
    </source>
</evidence>
<gene>
    <name evidence="2" type="ORF">AVDCRST_MAG70-1271</name>
</gene>
<name>A0A6J4UN69_9BACT</name>
<protein>
    <submittedName>
        <fullName evidence="2">Uncharacterized protein</fullName>
    </submittedName>
</protein>
<dbReference type="AlphaFoldDB" id="A0A6J4UN69"/>
<accession>A0A6J4UN69</accession>
<proteinExistence type="predicted"/>
<dbReference type="EMBL" id="CADCWH010000200">
    <property type="protein sequence ID" value="CAA9555740.1"/>
    <property type="molecule type" value="Genomic_DNA"/>
</dbReference>